<name>A0ABT9RG63_9ACTN</name>
<dbReference type="EMBL" id="JAUSRB010000002">
    <property type="protein sequence ID" value="MDP9868278.1"/>
    <property type="molecule type" value="Genomic_DNA"/>
</dbReference>
<evidence type="ECO:0000256" key="1">
    <source>
        <dbReference type="ARBA" id="ARBA00006814"/>
    </source>
</evidence>
<organism evidence="5 6">
    <name type="scientific">Streptosporangium brasiliense</name>
    <dbReference type="NCBI Taxonomy" id="47480"/>
    <lineage>
        <taxon>Bacteria</taxon>
        <taxon>Bacillati</taxon>
        <taxon>Actinomycetota</taxon>
        <taxon>Actinomycetes</taxon>
        <taxon>Streptosporangiales</taxon>
        <taxon>Streptosporangiaceae</taxon>
        <taxon>Streptosporangium</taxon>
    </lineage>
</organism>
<dbReference type="SUPFAM" id="SSF53163">
    <property type="entry name" value="HybD-like"/>
    <property type="match status" value="1"/>
</dbReference>
<evidence type="ECO:0000313" key="6">
    <source>
        <dbReference type="Proteomes" id="UP001230426"/>
    </source>
</evidence>
<dbReference type="Gene3D" id="3.40.50.1450">
    <property type="entry name" value="HybD-like"/>
    <property type="match status" value="1"/>
</dbReference>
<keyword evidence="3" id="KW-0064">Aspartyl protease</keyword>
<evidence type="ECO:0000256" key="2">
    <source>
        <dbReference type="ARBA" id="ARBA00022670"/>
    </source>
</evidence>
<gene>
    <name evidence="5" type="ORF">J2S55_007544</name>
</gene>
<keyword evidence="4" id="KW-0378">Hydrolase</keyword>
<evidence type="ECO:0000256" key="4">
    <source>
        <dbReference type="ARBA" id="ARBA00022801"/>
    </source>
</evidence>
<proteinExistence type="inferred from homology"/>
<keyword evidence="2 5" id="KW-0645">Protease</keyword>
<dbReference type="Proteomes" id="UP001230426">
    <property type="component" value="Unassembled WGS sequence"/>
</dbReference>
<dbReference type="RefSeq" id="WP_306870960.1">
    <property type="nucleotide sequence ID" value="NZ_JAUSRB010000002.1"/>
</dbReference>
<accession>A0ABT9RG63</accession>
<keyword evidence="6" id="KW-1185">Reference proteome</keyword>
<dbReference type="InterPro" id="IPR000671">
    <property type="entry name" value="Peptidase_A31"/>
</dbReference>
<dbReference type="CDD" id="cd00518">
    <property type="entry name" value="H2MP"/>
    <property type="match status" value="1"/>
</dbReference>
<dbReference type="PANTHER" id="PTHR30302">
    <property type="entry name" value="HYDROGENASE 1 MATURATION PROTEASE"/>
    <property type="match status" value="1"/>
</dbReference>
<protein>
    <submittedName>
        <fullName evidence="5">Hydrogenase maturation protease</fullName>
    </submittedName>
</protein>
<dbReference type="GO" id="GO:0008233">
    <property type="term" value="F:peptidase activity"/>
    <property type="evidence" value="ECO:0007669"/>
    <property type="project" value="UniProtKB-KW"/>
</dbReference>
<evidence type="ECO:0000256" key="3">
    <source>
        <dbReference type="ARBA" id="ARBA00022750"/>
    </source>
</evidence>
<evidence type="ECO:0000313" key="5">
    <source>
        <dbReference type="EMBL" id="MDP9868278.1"/>
    </source>
</evidence>
<comment type="caution">
    <text evidence="5">The sequence shown here is derived from an EMBL/GenBank/DDBJ whole genome shotgun (WGS) entry which is preliminary data.</text>
</comment>
<reference evidence="5 6" key="1">
    <citation type="submission" date="2023-07" db="EMBL/GenBank/DDBJ databases">
        <title>Sequencing the genomes of 1000 actinobacteria strains.</title>
        <authorList>
            <person name="Klenk H.-P."/>
        </authorList>
    </citation>
    <scope>NUCLEOTIDE SEQUENCE [LARGE SCALE GENOMIC DNA]</scope>
    <source>
        <strain evidence="5 6">DSM 44109</strain>
    </source>
</reference>
<dbReference type="NCBIfam" id="TIGR00072">
    <property type="entry name" value="hydrog_prot"/>
    <property type="match status" value="1"/>
</dbReference>
<dbReference type="InterPro" id="IPR023430">
    <property type="entry name" value="Pept_HybD-like_dom_sf"/>
</dbReference>
<sequence length="167" mass="17167">MHAPIVIGIGNDFRGDDAAGLEAARLLRGMLPPEVPVIENEGDPAELIEAWTGVDLVIVIDTAISGAPPGAVVRHTVLGSSPAQGDAPQPPPTTIQYASSHALGVVDAVALGHALGRLPRELALYTIEGADFGLGAPMTPAVRHAVEETVATIADLVPQSSVRLRPS</sequence>
<dbReference type="PANTHER" id="PTHR30302:SF1">
    <property type="entry name" value="HYDROGENASE 2 MATURATION PROTEASE"/>
    <property type="match status" value="1"/>
</dbReference>
<dbReference type="GO" id="GO:0006508">
    <property type="term" value="P:proteolysis"/>
    <property type="evidence" value="ECO:0007669"/>
    <property type="project" value="UniProtKB-KW"/>
</dbReference>
<comment type="similarity">
    <text evidence="1">Belongs to the peptidase A31 family.</text>
</comment>